<protein>
    <submittedName>
        <fullName evidence="1">Uncharacterized protein</fullName>
    </submittedName>
</protein>
<reference evidence="1" key="1">
    <citation type="submission" date="2018-11" db="EMBL/GenBank/DDBJ databases">
        <authorList>
            <person name="Grassa J C."/>
        </authorList>
    </citation>
    <scope>NUCLEOTIDE SEQUENCE [LARGE SCALE GENOMIC DNA]</scope>
</reference>
<keyword evidence="2" id="KW-1185">Reference proteome</keyword>
<dbReference type="EnsemblPlants" id="evm.model.05.1887">
    <property type="protein sequence ID" value="cds.evm.model.05.1887"/>
    <property type="gene ID" value="evm.TU.05.1887"/>
</dbReference>
<dbReference type="EMBL" id="UZAU01000547">
    <property type="status" value="NOT_ANNOTATED_CDS"/>
    <property type="molecule type" value="Genomic_DNA"/>
</dbReference>
<reference evidence="1" key="2">
    <citation type="submission" date="2021-03" db="UniProtKB">
        <authorList>
            <consortium name="EnsemblPlants"/>
        </authorList>
    </citation>
    <scope>IDENTIFICATION</scope>
</reference>
<dbReference type="Proteomes" id="UP000596661">
    <property type="component" value="Chromosome 5"/>
</dbReference>
<accession>A0A803PNC1</accession>
<evidence type="ECO:0000313" key="2">
    <source>
        <dbReference type="Proteomes" id="UP000596661"/>
    </source>
</evidence>
<proteinExistence type="predicted"/>
<name>A0A803PNC1_CANSA</name>
<dbReference type="AlphaFoldDB" id="A0A803PNC1"/>
<evidence type="ECO:0000313" key="1">
    <source>
        <dbReference type="EnsemblPlants" id="cds.evm.model.05.1887"/>
    </source>
</evidence>
<organism evidence="1 2">
    <name type="scientific">Cannabis sativa</name>
    <name type="common">Hemp</name>
    <name type="synonym">Marijuana</name>
    <dbReference type="NCBI Taxonomy" id="3483"/>
    <lineage>
        <taxon>Eukaryota</taxon>
        <taxon>Viridiplantae</taxon>
        <taxon>Streptophyta</taxon>
        <taxon>Embryophyta</taxon>
        <taxon>Tracheophyta</taxon>
        <taxon>Spermatophyta</taxon>
        <taxon>Magnoliopsida</taxon>
        <taxon>eudicotyledons</taxon>
        <taxon>Gunneridae</taxon>
        <taxon>Pentapetalae</taxon>
        <taxon>rosids</taxon>
        <taxon>fabids</taxon>
        <taxon>Rosales</taxon>
        <taxon>Cannabaceae</taxon>
        <taxon>Cannabis</taxon>
    </lineage>
</organism>
<sequence length="69" mass="7839">MAGDGKKKEKRGKMVVHVEVVERERRRDLVRKLGKFELGFLWRDGDGRLVVAQGSDWHGETIISGGPKH</sequence>
<dbReference type="Gramene" id="evm.model.05.1887">
    <property type="protein sequence ID" value="cds.evm.model.05.1887"/>
    <property type="gene ID" value="evm.TU.05.1887"/>
</dbReference>